<dbReference type="AlphaFoldDB" id="A0A0M6WZ46"/>
<evidence type="ECO:0000256" key="2">
    <source>
        <dbReference type="SAM" id="Phobius"/>
    </source>
</evidence>
<dbReference type="SUPFAM" id="SSF55874">
    <property type="entry name" value="ATPase domain of HSP90 chaperone/DNA topoisomerase II/histidine kinase"/>
    <property type="match status" value="1"/>
</dbReference>
<feature type="domain" description="Sensor histidine kinase NatK-like C-terminal" evidence="3">
    <location>
        <begin position="325"/>
        <end position="420"/>
    </location>
</feature>
<feature type="transmembrane region" description="Helical" evidence="2">
    <location>
        <begin position="33"/>
        <end position="49"/>
    </location>
</feature>
<sequence length="428" mass="49511">MEYVIRFAISLFDLAVFMYYFHSNKKMKPVSKVWIWAGFTIAAIIWTFVSSIKNPYLNLATLLIVLILLSFYYESGMWTRIINIVTFMGIGMLFEPVALLLLHAMNFHMGESYKYYFVMVICSFVRGNVMYILSKLISKKGMQIADFPKEILGVLVMVFAFTVLNCCFVILLSLEAGSEKSLLMCASIVISIVLTDYFMLYMMERFNYLVQKQYEDAMYREEMHYKDIYYEEAEKQNKEVQKLKHDMKHKLHELYHLLENSDGHELSEKIGAMCIEFEQIDEKQYSDNPIVDSVLRIKFGRAKARGIKVETSIRIPKKMQLDHGDIGVLYGNLVDNAVEACSKVPEEQRFVKIENKYQSGILLLVITNSKTGKKNKSLKTTKKDNIRHGHGVQSVRKVVEKYNGTVSFTDKGDIFEVSAMLYGIEVKE</sequence>
<proteinExistence type="predicted"/>
<dbReference type="STRING" id="301302.ERS852420_01979"/>
<dbReference type="OrthoDB" id="9773869at2"/>
<dbReference type="PANTHER" id="PTHR40448">
    <property type="entry name" value="TWO-COMPONENT SENSOR HISTIDINE KINASE"/>
    <property type="match status" value="1"/>
</dbReference>
<keyword evidence="2" id="KW-0472">Membrane</keyword>
<evidence type="ECO:0000256" key="1">
    <source>
        <dbReference type="SAM" id="Coils"/>
    </source>
</evidence>
<evidence type="ECO:0000313" key="5">
    <source>
        <dbReference type="Proteomes" id="UP000049979"/>
    </source>
</evidence>
<feature type="transmembrane region" description="Helical" evidence="2">
    <location>
        <begin position="180"/>
        <end position="202"/>
    </location>
</feature>
<feature type="coiled-coil region" evidence="1">
    <location>
        <begin position="226"/>
        <end position="253"/>
    </location>
</feature>
<dbReference type="GeneID" id="98917434"/>
<protein>
    <recommendedName>
        <fullName evidence="3">Sensor histidine kinase NatK-like C-terminal domain-containing protein</fullName>
    </recommendedName>
</protein>
<gene>
    <name evidence="4" type="ORF">M72_17821</name>
</gene>
<keyword evidence="2" id="KW-1133">Transmembrane helix</keyword>
<dbReference type="InterPro" id="IPR032834">
    <property type="entry name" value="NatK-like_C"/>
</dbReference>
<feature type="transmembrane region" description="Helical" evidence="2">
    <location>
        <begin position="81"/>
        <end position="103"/>
    </location>
</feature>
<dbReference type="RefSeq" id="WP_005602855.1">
    <property type="nucleotide sequence ID" value="NZ_CP173697.1"/>
</dbReference>
<feature type="transmembrane region" description="Helical" evidence="2">
    <location>
        <begin position="55"/>
        <end position="74"/>
    </location>
</feature>
<organism evidence="4 5">
    <name type="scientific">Roseburia faecis</name>
    <dbReference type="NCBI Taxonomy" id="301302"/>
    <lineage>
        <taxon>Bacteria</taxon>
        <taxon>Bacillati</taxon>
        <taxon>Bacillota</taxon>
        <taxon>Clostridia</taxon>
        <taxon>Lachnospirales</taxon>
        <taxon>Lachnospiraceae</taxon>
        <taxon>Roseburia</taxon>
    </lineage>
</organism>
<keyword evidence="2" id="KW-0812">Transmembrane</keyword>
<dbReference type="Gene3D" id="3.30.565.10">
    <property type="entry name" value="Histidine kinase-like ATPase, C-terminal domain"/>
    <property type="match status" value="1"/>
</dbReference>
<evidence type="ECO:0000313" key="4">
    <source>
        <dbReference type="EMBL" id="CRL43012.1"/>
    </source>
</evidence>
<dbReference type="GO" id="GO:0042802">
    <property type="term" value="F:identical protein binding"/>
    <property type="evidence" value="ECO:0007669"/>
    <property type="project" value="TreeGrafter"/>
</dbReference>
<dbReference type="Pfam" id="PF14501">
    <property type="entry name" value="HATPase_c_5"/>
    <property type="match status" value="1"/>
</dbReference>
<name>A0A0M6WZ46_9FIRM</name>
<dbReference type="Proteomes" id="UP000049979">
    <property type="component" value="Unassembled WGS sequence"/>
</dbReference>
<feature type="transmembrane region" description="Helical" evidence="2">
    <location>
        <begin position="6"/>
        <end position="21"/>
    </location>
</feature>
<evidence type="ECO:0000259" key="3">
    <source>
        <dbReference type="Pfam" id="PF14501"/>
    </source>
</evidence>
<keyword evidence="1" id="KW-0175">Coiled coil</keyword>
<accession>A0A0M6WZ46</accession>
<dbReference type="EMBL" id="CVRR01000093">
    <property type="protein sequence ID" value="CRL43012.1"/>
    <property type="molecule type" value="Genomic_DNA"/>
</dbReference>
<feature type="transmembrane region" description="Helical" evidence="2">
    <location>
        <begin position="154"/>
        <end position="174"/>
    </location>
</feature>
<keyword evidence="5" id="KW-1185">Reference proteome</keyword>
<dbReference type="PANTHER" id="PTHR40448:SF1">
    <property type="entry name" value="TWO-COMPONENT SENSOR HISTIDINE KINASE"/>
    <property type="match status" value="1"/>
</dbReference>
<dbReference type="InterPro" id="IPR036890">
    <property type="entry name" value="HATPase_C_sf"/>
</dbReference>
<reference evidence="5" key="1">
    <citation type="submission" date="2015-05" db="EMBL/GenBank/DDBJ databases">
        <authorList>
            <consortium name="Pathogen Informatics"/>
        </authorList>
    </citation>
    <scope>NUCLEOTIDE SEQUENCE [LARGE SCALE GENOMIC DNA]</scope>
    <source>
        <strain evidence="5">M72</strain>
    </source>
</reference>
<dbReference type="CDD" id="cd16935">
    <property type="entry name" value="HATPase_AgrC-ComD-like"/>
    <property type="match status" value="1"/>
</dbReference>
<feature type="transmembrane region" description="Helical" evidence="2">
    <location>
        <begin position="115"/>
        <end position="133"/>
    </location>
</feature>